<reference evidence="12" key="1">
    <citation type="journal article" date="2024" name="Vet Sci">
        <title>Meta-Transcriptomic Analysis Reveals Novel RNA Viruses in Polychaetes Perinereis.</title>
        <authorList>
            <person name="Luo J."/>
            <person name="Zhang F."/>
            <person name="Zhou C."/>
            <person name="Meng F."/>
            <person name="Wang G."/>
            <person name="Qiu L."/>
            <person name="Shi W."/>
            <person name="Huang J."/>
            <person name="Dong X."/>
        </authorList>
    </citation>
    <scope>NUCLEOTIDE SEQUENCE</scope>
    <source>
        <strain evidence="12">G3</strain>
    </source>
</reference>
<evidence type="ECO:0000256" key="2">
    <source>
        <dbReference type="ARBA" id="ARBA00022670"/>
    </source>
</evidence>
<dbReference type="SUPFAM" id="SSF50494">
    <property type="entry name" value="Trypsin-like serine proteases"/>
    <property type="match status" value="1"/>
</dbReference>
<evidence type="ECO:0000256" key="10">
    <source>
        <dbReference type="SAM" id="MobiDB-lite"/>
    </source>
</evidence>
<evidence type="ECO:0000256" key="9">
    <source>
        <dbReference type="ARBA" id="ARBA00022953"/>
    </source>
</evidence>
<dbReference type="EMBL" id="PP479889">
    <property type="protein sequence ID" value="XDE70231.1"/>
    <property type="molecule type" value="Genomic_RNA"/>
</dbReference>
<dbReference type="InterPro" id="IPR009003">
    <property type="entry name" value="Peptidase_S1_PA"/>
</dbReference>
<dbReference type="GO" id="GO:0005524">
    <property type="term" value="F:ATP binding"/>
    <property type="evidence" value="ECO:0007669"/>
    <property type="project" value="UniProtKB-KW"/>
</dbReference>
<evidence type="ECO:0000313" key="12">
    <source>
        <dbReference type="EMBL" id="XDE70231.1"/>
    </source>
</evidence>
<keyword evidence="6" id="KW-0378">Hydrolase</keyword>
<accession>A0AB39A373</accession>
<dbReference type="InterPro" id="IPR043128">
    <property type="entry name" value="Rev_trsase/Diguanyl_cyclase"/>
</dbReference>
<dbReference type="InterPro" id="IPR007094">
    <property type="entry name" value="RNA-dir_pol_PSvirus"/>
</dbReference>
<keyword evidence="2" id="KW-0645">Protease</keyword>
<keyword evidence="3" id="KW-0808">Transferase</keyword>
<evidence type="ECO:0000256" key="8">
    <source>
        <dbReference type="ARBA" id="ARBA00022840"/>
    </source>
</evidence>
<dbReference type="PROSITE" id="PS50507">
    <property type="entry name" value="RDRP_SSRNA_POS"/>
    <property type="match status" value="1"/>
</dbReference>
<feature type="compositionally biased region" description="Basic and acidic residues" evidence="10">
    <location>
        <begin position="883"/>
        <end position="906"/>
    </location>
</feature>
<evidence type="ECO:0000256" key="5">
    <source>
        <dbReference type="ARBA" id="ARBA00022741"/>
    </source>
</evidence>
<evidence type="ECO:0000256" key="6">
    <source>
        <dbReference type="ARBA" id="ARBA00022801"/>
    </source>
</evidence>
<dbReference type="GO" id="GO:0006351">
    <property type="term" value="P:DNA-templated transcription"/>
    <property type="evidence" value="ECO:0007669"/>
    <property type="project" value="InterPro"/>
</dbReference>
<proteinExistence type="predicted"/>
<sequence>MTTEQLKNRIANNVVYVQQHVSGDRYRGTNALFVAKGYLLIPYHFMRNCPKETIFHIHRGNGRIEMPKVDFGEYKGKKQWVRVGTDMVMIRLTGVNYARDIRDLFATHYSKQTFARAIQLFIQNGEKKTNVLTGLYAKRVDYEYDNNDYVGIGHVGRSECAPVNGMCMSPVIVDIRQPEIIGVHIAGQERNKNTFVLSVLKGELDKAVSELDAVCIFQDINQTEAYEGQAEKCTSTEVHKFCATRYADPTLPLDVIGTVPGSGPRVMNTRKTPYHDQVKSFLGIEDTYGIPKSSARIVDGELMSPWKNCIEELNQAKNLIPYTALERAREEIVEEFTKPLEQYLKAGGIGRPLTVDEAINGIPGIRGIDGQKMSTSAGLKYGGTKKKHLEKDEHPYEYKQEIYDDVQDLRKKLASRTRGINALNSNLKDEPLKKKKVDEYRTRVFFSDELDTLIVCGQEFSPILAYLMNHPQSSHCAVGLNAQSFDWECVAKYLTRDGTVDPEDGICLDFKAFDKTLPENLMKMSWQVFLDIAKKMPGYTQEDIDIMTTMIDEKTTPFMHFNGTLMQLNFDHTSGNLCTAAAGSIAGLMLLLIAFYAIEDPDGKKGMKGLDYIRSIHLGDDLASTLKDKESLDYNFLTVQAKLKEYGITITMPDKEAEPTPFQNVFKEDFLKRIFSHCPLRNAIVGQLDRKSLYKSLLYYLPSKVETRENQLGQSLSAVLGELSLYSRNEFNDFKKFVVELAYHYQLNVPNLWMEYDDYVIRWAVDSGKRHKEYQEREKPYLAGLIPSMSNSQQLAIFGKVIEEKLEAIPEEETFIANSGDIEPVIVGHDLTVEIECCNASSCCPWFRRKPLVKARVKVPITSLESGGHDEANTPSSVENDGLSERPTDQDKTPSEDKGDAEASSD</sequence>
<keyword evidence="8" id="KW-0067">ATP-binding</keyword>
<keyword evidence="1 12" id="KW-0696">RNA-directed RNA polymerase</keyword>
<dbReference type="GO" id="GO:0008234">
    <property type="term" value="F:cysteine-type peptidase activity"/>
    <property type="evidence" value="ECO:0007669"/>
    <property type="project" value="UniProtKB-KW"/>
</dbReference>
<evidence type="ECO:0000259" key="11">
    <source>
        <dbReference type="PROSITE" id="PS50507"/>
    </source>
</evidence>
<keyword evidence="4" id="KW-0548">Nucleotidyltransferase</keyword>
<keyword evidence="5" id="KW-0547">Nucleotide-binding</keyword>
<feature type="region of interest" description="Disordered" evidence="10">
    <location>
        <begin position="864"/>
        <end position="906"/>
    </location>
</feature>
<dbReference type="InterPro" id="IPR043502">
    <property type="entry name" value="DNA/RNA_pol_sf"/>
</dbReference>
<keyword evidence="9" id="KW-0693">Viral RNA replication</keyword>
<dbReference type="SUPFAM" id="SSF56672">
    <property type="entry name" value="DNA/RNA polymerases"/>
    <property type="match status" value="1"/>
</dbReference>
<dbReference type="GO" id="GO:0003968">
    <property type="term" value="F:RNA-directed RNA polymerase activity"/>
    <property type="evidence" value="ECO:0007669"/>
    <property type="project" value="UniProtKB-KW"/>
</dbReference>
<evidence type="ECO:0000256" key="3">
    <source>
        <dbReference type="ARBA" id="ARBA00022679"/>
    </source>
</evidence>
<dbReference type="InterPro" id="IPR001205">
    <property type="entry name" value="RNA-dir_pol_C"/>
</dbReference>
<keyword evidence="7" id="KW-0788">Thiol protease</keyword>
<dbReference type="Pfam" id="PF00680">
    <property type="entry name" value="RdRP_1"/>
    <property type="match status" value="1"/>
</dbReference>
<name>A0AB39A373_9VIRU</name>
<dbReference type="GO" id="GO:0003723">
    <property type="term" value="F:RNA binding"/>
    <property type="evidence" value="ECO:0007669"/>
    <property type="project" value="InterPro"/>
</dbReference>
<dbReference type="Gene3D" id="1.20.960.20">
    <property type="match status" value="1"/>
</dbReference>
<evidence type="ECO:0000256" key="1">
    <source>
        <dbReference type="ARBA" id="ARBA00022484"/>
    </source>
</evidence>
<dbReference type="GO" id="GO:0039694">
    <property type="term" value="P:viral RNA genome replication"/>
    <property type="evidence" value="ECO:0007669"/>
    <property type="project" value="InterPro"/>
</dbReference>
<dbReference type="Gene3D" id="3.30.70.270">
    <property type="match status" value="1"/>
</dbReference>
<protein>
    <submittedName>
        <fullName evidence="12">RNA-dependent RNA polymerase</fullName>
    </submittedName>
</protein>
<evidence type="ECO:0000256" key="7">
    <source>
        <dbReference type="ARBA" id="ARBA00022807"/>
    </source>
</evidence>
<reference evidence="12" key="2">
    <citation type="submission" date="2024-03" db="EMBL/GenBank/DDBJ databases">
        <authorList>
            <person name="Luo J."/>
            <person name="Dong X."/>
            <person name="Zhang F."/>
            <person name="Zhou C."/>
            <person name="Meng F."/>
            <person name="Wang G."/>
            <person name="Qiu L."/>
            <person name="Shi W."/>
        </authorList>
    </citation>
    <scope>NUCLEOTIDE SEQUENCE</scope>
    <source>
        <strain evidence="12">G3</strain>
    </source>
</reference>
<evidence type="ECO:0000256" key="4">
    <source>
        <dbReference type="ARBA" id="ARBA00022695"/>
    </source>
</evidence>
<feature type="domain" description="RdRp catalytic" evidence="11">
    <location>
        <begin position="503"/>
        <end position="634"/>
    </location>
</feature>
<dbReference type="GO" id="GO:0006508">
    <property type="term" value="P:proteolysis"/>
    <property type="evidence" value="ECO:0007669"/>
    <property type="project" value="UniProtKB-KW"/>
</dbReference>
<organism evidence="12">
    <name type="scientific">Perinereis aibuhitensis marna-like virus 2</name>
    <dbReference type="NCBI Taxonomy" id="3237975"/>
    <lineage>
        <taxon>Viruses</taxon>
        <taxon>Riboviria</taxon>
        <taxon>Orthornavirae</taxon>
        <taxon>Pisuviricota</taxon>
        <taxon>Pisoniviricetes</taxon>
        <taxon>Picornavirales</taxon>
        <taxon>Marnaviridae</taxon>
    </lineage>
</organism>